<dbReference type="EMBL" id="CAEZTF010000097">
    <property type="protein sequence ID" value="CAB4561575.1"/>
    <property type="molecule type" value="Genomic_DNA"/>
</dbReference>
<keyword evidence="6" id="KW-0067">ATP-binding</keyword>
<evidence type="ECO:0000256" key="7">
    <source>
        <dbReference type="ARBA" id="ARBA00022917"/>
    </source>
</evidence>
<gene>
    <name evidence="10" type="ORF">UFOPK1618_00570</name>
</gene>
<dbReference type="SUPFAM" id="SSF50249">
    <property type="entry name" value="Nucleic acid-binding proteins"/>
    <property type="match status" value="1"/>
</dbReference>
<comment type="subcellular location">
    <subcellularLocation>
        <location evidence="1">Cytoplasm</location>
    </subcellularLocation>
</comment>
<name>A0A6J6DEI7_9ZZZZ</name>
<dbReference type="Pfam" id="PF00152">
    <property type="entry name" value="tRNA-synt_2"/>
    <property type="match status" value="1"/>
</dbReference>
<dbReference type="GO" id="GO:0004815">
    <property type="term" value="F:aspartate-tRNA ligase activity"/>
    <property type="evidence" value="ECO:0007669"/>
    <property type="project" value="InterPro"/>
</dbReference>
<keyword evidence="8" id="KW-0030">Aminoacyl-tRNA synthetase</keyword>
<accession>A0A6J6DEI7</accession>
<dbReference type="PANTHER" id="PTHR43450:SF1">
    <property type="entry name" value="ASPARTATE--TRNA LIGASE, CYTOPLASMIC"/>
    <property type="match status" value="1"/>
</dbReference>
<dbReference type="PRINTS" id="PR01042">
    <property type="entry name" value="TRNASYNTHASP"/>
</dbReference>
<keyword evidence="3" id="KW-0963">Cytoplasm</keyword>
<dbReference type="GO" id="GO:0006422">
    <property type="term" value="P:aspartyl-tRNA aminoacylation"/>
    <property type="evidence" value="ECO:0007669"/>
    <property type="project" value="InterPro"/>
</dbReference>
<dbReference type="Gene3D" id="3.30.930.10">
    <property type="entry name" value="Bira Bifunctional Protein, Domain 2"/>
    <property type="match status" value="1"/>
</dbReference>
<dbReference type="InterPro" id="IPR006195">
    <property type="entry name" value="aa-tRNA-synth_II"/>
</dbReference>
<dbReference type="GO" id="GO:0005524">
    <property type="term" value="F:ATP binding"/>
    <property type="evidence" value="ECO:0007669"/>
    <property type="project" value="UniProtKB-KW"/>
</dbReference>
<dbReference type="Pfam" id="PF01336">
    <property type="entry name" value="tRNA_anti-codon"/>
    <property type="match status" value="1"/>
</dbReference>
<dbReference type="InterPro" id="IPR004365">
    <property type="entry name" value="NA-bd_OB_tRNA"/>
</dbReference>
<evidence type="ECO:0000256" key="4">
    <source>
        <dbReference type="ARBA" id="ARBA00022598"/>
    </source>
</evidence>
<evidence type="ECO:0000256" key="3">
    <source>
        <dbReference type="ARBA" id="ARBA00022490"/>
    </source>
</evidence>
<dbReference type="GO" id="GO:0003723">
    <property type="term" value="F:RNA binding"/>
    <property type="evidence" value="ECO:0007669"/>
    <property type="project" value="TreeGrafter"/>
</dbReference>
<dbReference type="GO" id="GO:0005829">
    <property type="term" value="C:cytosol"/>
    <property type="evidence" value="ECO:0007669"/>
    <property type="project" value="TreeGrafter"/>
</dbReference>
<dbReference type="InterPro" id="IPR002312">
    <property type="entry name" value="Asp/Asn-tRNA-synth_IIb"/>
</dbReference>
<dbReference type="InterPro" id="IPR004364">
    <property type="entry name" value="Aa-tRNA-synt_II"/>
</dbReference>
<feature type="domain" description="Aminoacyl-transfer RNA synthetases class-II family profile" evidence="9">
    <location>
        <begin position="139"/>
        <end position="441"/>
    </location>
</feature>
<dbReference type="HAMAP" id="MF_02075">
    <property type="entry name" value="Asp_tRNA_synth_type2"/>
    <property type="match status" value="1"/>
</dbReference>
<protein>
    <submittedName>
        <fullName evidence="10">Unannotated protein</fullName>
    </submittedName>
</protein>
<keyword evidence="5" id="KW-0547">Nucleotide-binding</keyword>
<dbReference type="PROSITE" id="PS50862">
    <property type="entry name" value="AA_TRNA_LIGASE_II"/>
    <property type="match status" value="1"/>
</dbReference>
<sequence length="441" mass="50420">MRARALVKDLSALPDGPVTVGGWVEKLRDQKRIQFIIVRDETGDVQVTYPRPVVDDQPVEDDELAGKVSTLTSGSFVWITGRLVHDERVKLGGLEIQLDDVEIVTMADPETPIADDTSIDKRMDWRFLDLRRPEMNLVFRVQSTIEHAWRNYWAENDFVEIHSPKLMASASESNAELFKLEYFETNAYLAQSPQFYKQMAMMSGLGKIFEIGPVFRADPSFTSRHATEFVSVDIEVSWIDSHEDVMAIQEQLLHAAISAVKEKHGEEIQKHFGIEVKVPSIPFPRVPLLEAIEIIKERGHTVERGGDLDPEGERQIAAWAEEKYGHEFVFVTDYPIGVRPFYHMRHEDNPQLTKSYDLIWRGTEITTGAQREHRLDVLIEQVKQKGLEPEGLKTYLDFFKYGAPSHGGFGMGLLRVLMLLLHQPNIREVGFLFRGPNRLEP</sequence>
<dbReference type="GO" id="GO:0017101">
    <property type="term" value="C:aminoacyl-tRNA synthetase multienzyme complex"/>
    <property type="evidence" value="ECO:0007669"/>
    <property type="project" value="TreeGrafter"/>
</dbReference>
<evidence type="ECO:0000313" key="10">
    <source>
        <dbReference type="EMBL" id="CAB4561575.1"/>
    </source>
</evidence>
<evidence type="ECO:0000256" key="8">
    <source>
        <dbReference type="ARBA" id="ARBA00023146"/>
    </source>
</evidence>
<evidence type="ECO:0000256" key="1">
    <source>
        <dbReference type="ARBA" id="ARBA00004496"/>
    </source>
</evidence>
<dbReference type="InterPro" id="IPR004523">
    <property type="entry name" value="Asp-tRNA_synthase_2"/>
</dbReference>
<dbReference type="CDD" id="cd04100">
    <property type="entry name" value="Asp_Lys_Asn_RS_N"/>
    <property type="match status" value="1"/>
</dbReference>
<dbReference type="NCBIfam" id="TIGR00458">
    <property type="entry name" value="aspS_nondisc"/>
    <property type="match status" value="1"/>
</dbReference>
<comment type="similarity">
    <text evidence="2">Belongs to the class-II aminoacyl-tRNA synthetase family. Type 2 subfamily.</text>
</comment>
<dbReference type="InterPro" id="IPR045864">
    <property type="entry name" value="aa-tRNA-synth_II/BPL/LPL"/>
</dbReference>
<dbReference type="SUPFAM" id="SSF55681">
    <property type="entry name" value="Class II aaRS and biotin synthetases"/>
    <property type="match status" value="1"/>
</dbReference>
<keyword evidence="7" id="KW-0648">Protein biosynthesis</keyword>
<dbReference type="PANTHER" id="PTHR43450">
    <property type="entry name" value="ASPARTYL-TRNA SYNTHETASE"/>
    <property type="match status" value="1"/>
</dbReference>
<organism evidence="10">
    <name type="scientific">freshwater metagenome</name>
    <dbReference type="NCBI Taxonomy" id="449393"/>
    <lineage>
        <taxon>unclassified sequences</taxon>
        <taxon>metagenomes</taxon>
        <taxon>ecological metagenomes</taxon>
    </lineage>
</organism>
<evidence type="ECO:0000256" key="6">
    <source>
        <dbReference type="ARBA" id="ARBA00022840"/>
    </source>
</evidence>
<evidence type="ECO:0000259" key="9">
    <source>
        <dbReference type="PROSITE" id="PS50862"/>
    </source>
</evidence>
<evidence type="ECO:0000256" key="5">
    <source>
        <dbReference type="ARBA" id="ARBA00022741"/>
    </source>
</evidence>
<dbReference type="AlphaFoldDB" id="A0A6J6DEI7"/>
<dbReference type="NCBIfam" id="NF003483">
    <property type="entry name" value="PRK05159.1"/>
    <property type="match status" value="1"/>
</dbReference>
<evidence type="ECO:0000256" key="2">
    <source>
        <dbReference type="ARBA" id="ARBA00005312"/>
    </source>
</evidence>
<dbReference type="Gene3D" id="2.40.50.140">
    <property type="entry name" value="Nucleic acid-binding proteins"/>
    <property type="match status" value="1"/>
</dbReference>
<keyword evidence="4" id="KW-0436">Ligase</keyword>
<dbReference type="FunFam" id="3.30.930.10:FF:000038">
    <property type="entry name" value="Aspartate--tRNA ligase"/>
    <property type="match status" value="1"/>
</dbReference>
<reference evidence="10" key="1">
    <citation type="submission" date="2020-05" db="EMBL/GenBank/DDBJ databases">
        <authorList>
            <person name="Chiriac C."/>
            <person name="Salcher M."/>
            <person name="Ghai R."/>
            <person name="Kavagutti S V."/>
        </authorList>
    </citation>
    <scope>NUCLEOTIDE SEQUENCE</scope>
</reference>
<proteinExistence type="inferred from homology"/>
<dbReference type="InterPro" id="IPR012340">
    <property type="entry name" value="NA-bd_OB-fold"/>
</dbReference>